<reference evidence="2" key="1">
    <citation type="journal article" date="2018" name="Genome Biol. Evol.">
        <title>Genomics and development of Lentinus tigrinus, a white-rot wood-decaying mushroom with dimorphic fruiting bodies.</title>
        <authorList>
            <person name="Wu B."/>
            <person name="Xu Z."/>
            <person name="Knudson A."/>
            <person name="Carlson A."/>
            <person name="Chen N."/>
            <person name="Kovaka S."/>
            <person name="LaButti K."/>
            <person name="Lipzen A."/>
            <person name="Pennachio C."/>
            <person name="Riley R."/>
            <person name="Schakwitz W."/>
            <person name="Umezawa K."/>
            <person name="Ohm R.A."/>
            <person name="Grigoriev I.V."/>
            <person name="Nagy L.G."/>
            <person name="Gibbons J."/>
            <person name="Hibbett D."/>
        </authorList>
    </citation>
    <scope>NUCLEOTIDE SEQUENCE [LARGE SCALE GENOMIC DNA]</scope>
    <source>
        <strain evidence="2">ALCF2SS1-6</strain>
    </source>
</reference>
<organism evidence="2 3">
    <name type="scientific">Lentinus tigrinus ALCF2SS1-6</name>
    <dbReference type="NCBI Taxonomy" id="1328759"/>
    <lineage>
        <taxon>Eukaryota</taxon>
        <taxon>Fungi</taxon>
        <taxon>Dikarya</taxon>
        <taxon>Basidiomycota</taxon>
        <taxon>Agaricomycotina</taxon>
        <taxon>Agaricomycetes</taxon>
        <taxon>Polyporales</taxon>
        <taxon>Polyporaceae</taxon>
        <taxon>Lentinus</taxon>
    </lineage>
</organism>
<name>A0A5C2SHS3_9APHY</name>
<protein>
    <submittedName>
        <fullName evidence="2">Uncharacterized protein</fullName>
    </submittedName>
</protein>
<dbReference type="EMBL" id="ML122258">
    <property type="protein sequence ID" value="RPD62794.1"/>
    <property type="molecule type" value="Genomic_DNA"/>
</dbReference>
<feature type="region of interest" description="Disordered" evidence="1">
    <location>
        <begin position="325"/>
        <end position="355"/>
    </location>
</feature>
<gene>
    <name evidence="2" type="ORF">L227DRAFT_599559</name>
</gene>
<keyword evidence="3" id="KW-1185">Reference proteome</keyword>
<sequence length="676" mass="74296">MCSDMQTSCLVGQLGRFCAQERSSIWARGSYSNTSGRYVLSIEMVFQLHNFMATGSSSLRAYLFPYPNYHYQRMALEVTACISKLAMEYLDPAATAEAMEVDGFSMLKAGARKLYQESIGHGESAGLYNRFNPDVAMPSGKRDKYEEDVEMSTADNVKANAPAKPKLAGLRRQFRSLRALTRFRPFKRAAEVAECMDIDCDSRAATTPFTFTFVLRPSVPELSVRQHQPDRDVPMDATDDADDLARAFSLVSFVQVEPSMASPADARELWQPREPTLPLEDEAEDEEAAKMAIDIREDDDQDTPVLTGNSVVSVVALLEQCSFEAPPENVQEPDVHSEQVDTASAEPADARTDNSQDVAQEVLTEHQAETPAQPFIDTSDPLLASSDTTDHLIELSCSISVLTDLSVDEDTDDAEEPTASVPHGRICDNFFGEVREPSPAIPDDDEEEKPTRFSLAIYDNGEIGLAPGTDSVDDLVALFADLRVSRSITSSEPQSIAPTPTPPAPLQLVVDLPVSTQTASAELPSAYWYPTPAPLQPIADPVTTVDKEEEVSEAWFDASDVSEDEDDDEEEEVWFDCVETFEPFVEEPACHVPIQCLATSEPVEEELACVPARAQAQAQDCKTESCQQESTVLPGGLYDHDEELDFDPSGDLQALCTFLVSWVTRFSTLLISRLAA</sequence>
<evidence type="ECO:0000313" key="3">
    <source>
        <dbReference type="Proteomes" id="UP000313359"/>
    </source>
</evidence>
<dbReference type="AlphaFoldDB" id="A0A5C2SHS3"/>
<proteinExistence type="predicted"/>
<accession>A0A5C2SHS3</accession>
<evidence type="ECO:0000256" key="1">
    <source>
        <dbReference type="SAM" id="MobiDB-lite"/>
    </source>
</evidence>
<evidence type="ECO:0000313" key="2">
    <source>
        <dbReference type="EMBL" id="RPD62794.1"/>
    </source>
</evidence>
<dbReference type="Proteomes" id="UP000313359">
    <property type="component" value="Unassembled WGS sequence"/>
</dbReference>